<name>A0ACD3SQB9_9BURK</name>
<evidence type="ECO:0000313" key="2">
    <source>
        <dbReference type="Proteomes" id="UP000004277"/>
    </source>
</evidence>
<gene>
    <name evidence="1" type="ORF">MW7_006730</name>
</gene>
<reference evidence="1" key="1">
    <citation type="submission" date="2019-05" db="EMBL/GenBank/DDBJ databases">
        <title>Revised genome assembly of Burkholderiaceae (previously Ralstonia) sp. PBA.</title>
        <authorList>
            <person name="Gan H.M."/>
        </authorList>
    </citation>
    <scope>NUCLEOTIDE SEQUENCE</scope>
    <source>
        <strain evidence="1">PBA</strain>
    </source>
</reference>
<keyword evidence="2" id="KW-1185">Reference proteome</keyword>
<evidence type="ECO:0000313" key="1">
    <source>
        <dbReference type="EMBL" id="TMS58425.1"/>
    </source>
</evidence>
<protein>
    <submittedName>
        <fullName evidence="1">Cupin domain-containing protein</fullName>
    </submittedName>
</protein>
<dbReference type="EMBL" id="AKCV02000015">
    <property type="protein sequence ID" value="TMS58425.1"/>
    <property type="molecule type" value="Genomic_DNA"/>
</dbReference>
<organism evidence="1 2">
    <name type="scientific">Imbroritus primus</name>
    <dbReference type="NCBI Taxonomy" id="3058603"/>
    <lineage>
        <taxon>Bacteria</taxon>
        <taxon>Pseudomonadati</taxon>
        <taxon>Pseudomonadota</taxon>
        <taxon>Betaproteobacteria</taxon>
        <taxon>Burkholderiales</taxon>
        <taxon>Burkholderiaceae</taxon>
        <taxon>Imbroritus</taxon>
    </lineage>
</organism>
<proteinExistence type="predicted"/>
<comment type="caution">
    <text evidence="1">The sequence shown here is derived from an EMBL/GenBank/DDBJ whole genome shotgun (WGS) entry which is preliminary data.</text>
</comment>
<accession>A0ACD3SQB9</accession>
<sequence>MPQRPPIRATCSWVSRRSRTLSRHWPTRNNNRRQGQGDPLKTIRARALALDPNDRKGPAGTLGVRLRHARLVAGYTLLELARKAECSESLISKVERGLATPSLATLHRLAVALDTNIAALTTEDAPNAGPILRAGERPVIKAGGIALERLVLPKRGGLLQANIHIVEPGKASDGQIEHTGEEIGYVLEGTVELQLGDERYVVQPGDAFTFPSHVPHGYRNIGEDVARILWVNSPATF</sequence>
<dbReference type="Proteomes" id="UP000004277">
    <property type="component" value="Unassembled WGS sequence"/>
</dbReference>